<dbReference type="PROSITE" id="PS50042">
    <property type="entry name" value="CNMP_BINDING_3"/>
    <property type="match status" value="1"/>
</dbReference>
<evidence type="ECO:0000313" key="6">
    <source>
        <dbReference type="Proteomes" id="UP000237749"/>
    </source>
</evidence>
<keyword evidence="1" id="KW-0805">Transcription regulation</keyword>
<organism evidence="5 6">
    <name type="scientific">Lacrimispora xylanisolvens</name>
    <dbReference type="NCBI Taxonomy" id="384636"/>
    <lineage>
        <taxon>Bacteria</taxon>
        <taxon>Bacillati</taxon>
        <taxon>Bacillota</taxon>
        <taxon>Clostridia</taxon>
        <taxon>Lachnospirales</taxon>
        <taxon>Lachnospiraceae</taxon>
        <taxon>Lacrimispora</taxon>
    </lineage>
</organism>
<comment type="caution">
    <text evidence="5">The sequence shown here is derived from an EMBL/GenBank/DDBJ whole genome shotgun (WGS) entry which is preliminary data.</text>
</comment>
<evidence type="ECO:0000256" key="3">
    <source>
        <dbReference type="ARBA" id="ARBA00023163"/>
    </source>
</evidence>
<proteinExistence type="predicted"/>
<dbReference type="GO" id="GO:0003677">
    <property type="term" value="F:DNA binding"/>
    <property type="evidence" value="ECO:0007669"/>
    <property type="project" value="UniProtKB-KW"/>
</dbReference>
<reference evidence="5 6" key="1">
    <citation type="submission" date="2018-02" db="EMBL/GenBank/DDBJ databases">
        <title>Genomic Encyclopedia of Archaeal and Bacterial Type Strains, Phase II (KMG-II): from individual species to whole genera.</title>
        <authorList>
            <person name="Goeker M."/>
        </authorList>
    </citation>
    <scope>NUCLEOTIDE SEQUENCE [LARGE SCALE GENOMIC DNA]</scope>
    <source>
        <strain evidence="5 6">DSM 3808</strain>
    </source>
</reference>
<evidence type="ECO:0000256" key="1">
    <source>
        <dbReference type="ARBA" id="ARBA00023015"/>
    </source>
</evidence>
<dbReference type="OrthoDB" id="9776746at2"/>
<dbReference type="InterPro" id="IPR018490">
    <property type="entry name" value="cNMP-bd_dom_sf"/>
</dbReference>
<dbReference type="RefSeq" id="WP_104433960.1">
    <property type="nucleotide sequence ID" value="NZ_PTJA01000001.1"/>
</dbReference>
<accession>A0A2S6HZ05</accession>
<evidence type="ECO:0000259" key="4">
    <source>
        <dbReference type="PROSITE" id="PS50042"/>
    </source>
</evidence>
<dbReference type="Gene3D" id="2.60.120.10">
    <property type="entry name" value="Jelly Rolls"/>
    <property type="match status" value="1"/>
</dbReference>
<dbReference type="GO" id="GO:0006355">
    <property type="term" value="P:regulation of DNA-templated transcription"/>
    <property type="evidence" value="ECO:0007669"/>
    <property type="project" value="InterPro"/>
</dbReference>
<dbReference type="AlphaFoldDB" id="A0A2S6HZ05"/>
<feature type="domain" description="Cyclic nucleotide-binding" evidence="4">
    <location>
        <begin position="29"/>
        <end position="130"/>
    </location>
</feature>
<dbReference type="Pfam" id="PF00027">
    <property type="entry name" value="cNMP_binding"/>
    <property type="match status" value="1"/>
</dbReference>
<sequence>MLYDNSSLTSPEPENEKLFEIVKRYGKKVTYPAKKLFLEPGDMVEGVYYICEGRTRHYMVDLEGREKVLYTLSAGWFYGEAPCSLQEPTGLYSKTELKTVMYKIGMPEYRNLIDNEKIFRDAVLNSYARKVLILRHEIENITFYSCKNRLLRVFCTTADTAKVSEGKWYDLRMNYTHYELSIIVGGARVNISKILNEMCSEGIIRILNRNIQLNAEEYNRFTLNHIE</sequence>
<dbReference type="InterPro" id="IPR012318">
    <property type="entry name" value="HTH_CRP"/>
</dbReference>
<dbReference type="InterPro" id="IPR036390">
    <property type="entry name" value="WH_DNA-bd_sf"/>
</dbReference>
<keyword evidence="6" id="KW-1185">Reference proteome</keyword>
<dbReference type="InterPro" id="IPR000595">
    <property type="entry name" value="cNMP-bd_dom"/>
</dbReference>
<protein>
    <submittedName>
        <fullName evidence="5">CRP/FNR family cyclic AMP-dependent transcriptional regulator</fullName>
    </submittedName>
</protein>
<evidence type="ECO:0000256" key="2">
    <source>
        <dbReference type="ARBA" id="ARBA00023125"/>
    </source>
</evidence>
<keyword evidence="3" id="KW-0804">Transcription</keyword>
<dbReference type="Pfam" id="PF13545">
    <property type="entry name" value="HTH_Crp_2"/>
    <property type="match status" value="1"/>
</dbReference>
<gene>
    <name evidence="5" type="ORF">BXY41_101363</name>
</gene>
<keyword evidence="2" id="KW-0238">DNA-binding</keyword>
<name>A0A2S6HZ05_9FIRM</name>
<dbReference type="SUPFAM" id="SSF51206">
    <property type="entry name" value="cAMP-binding domain-like"/>
    <property type="match status" value="1"/>
</dbReference>
<dbReference type="SUPFAM" id="SSF46785">
    <property type="entry name" value="Winged helix' DNA-binding domain"/>
    <property type="match status" value="1"/>
</dbReference>
<dbReference type="CDD" id="cd00038">
    <property type="entry name" value="CAP_ED"/>
    <property type="match status" value="1"/>
</dbReference>
<dbReference type="Proteomes" id="UP000237749">
    <property type="component" value="Unassembled WGS sequence"/>
</dbReference>
<evidence type="ECO:0000313" key="5">
    <source>
        <dbReference type="EMBL" id="PPK83300.1"/>
    </source>
</evidence>
<dbReference type="InterPro" id="IPR014710">
    <property type="entry name" value="RmlC-like_jellyroll"/>
</dbReference>
<dbReference type="EMBL" id="PTJA01000001">
    <property type="protein sequence ID" value="PPK83300.1"/>
    <property type="molecule type" value="Genomic_DNA"/>
</dbReference>